<sequence>MTATVGRGPGRARPLSGDRPPAVHHWDQASIGITLSTSATAGPVARTPGGTLADAVRAKRGLTGAAHPVFAPAIATITLGLAGRTAFPVLAGIAAAATLLFWLAMPETGPKDA</sequence>
<feature type="region of interest" description="Disordered" evidence="1">
    <location>
        <begin position="1"/>
        <end position="22"/>
    </location>
</feature>
<dbReference type="Proteomes" id="UP000198925">
    <property type="component" value="Unassembled WGS sequence"/>
</dbReference>
<keyword evidence="2" id="KW-1133">Transmembrane helix</keyword>
<evidence type="ECO:0000256" key="2">
    <source>
        <dbReference type="SAM" id="Phobius"/>
    </source>
</evidence>
<keyword evidence="2" id="KW-0812">Transmembrane</keyword>
<name>A0A1G6ZNU4_9PROT</name>
<keyword evidence="4" id="KW-1185">Reference proteome</keyword>
<feature type="transmembrane region" description="Helical" evidence="2">
    <location>
        <begin position="86"/>
        <end position="105"/>
    </location>
</feature>
<evidence type="ECO:0000313" key="4">
    <source>
        <dbReference type="Proteomes" id="UP000198925"/>
    </source>
</evidence>
<dbReference type="AlphaFoldDB" id="A0A1G6ZNU4"/>
<evidence type="ECO:0000256" key="1">
    <source>
        <dbReference type="SAM" id="MobiDB-lite"/>
    </source>
</evidence>
<protein>
    <submittedName>
        <fullName evidence="3">Uncharacterized protein</fullName>
    </submittedName>
</protein>
<evidence type="ECO:0000313" key="3">
    <source>
        <dbReference type="EMBL" id="SDE04162.1"/>
    </source>
</evidence>
<dbReference type="EMBL" id="FMZX01000017">
    <property type="protein sequence ID" value="SDE04162.1"/>
    <property type="molecule type" value="Genomic_DNA"/>
</dbReference>
<dbReference type="STRING" id="938405.SAMN02927895_03034"/>
<gene>
    <name evidence="3" type="ORF">SAMN04487779_101733</name>
</gene>
<accession>A0A1G6ZNU4</accession>
<organism evidence="3 4">
    <name type="scientific">Belnapia rosea</name>
    <dbReference type="NCBI Taxonomy" id="938405"/>
    <lineage>
        <taxon>Bacteria</taxon>
        <taxon>Pseudomonadati</taxon>
        <taxon>Pseudomonadota</taxon>
        <taxon>Alphaproteobacteria</taxon>
        <taxon>Acetobacterales</taxon>
        <taxon>Roseomonadaceae</taxon>
        <taxon>Belnapia</taxon>
    </lineage>
</organism>
<keyword evidence="2" id="KW-0472">Membrane</keyword>
<reference evidence="3 4" key="1">
    <citation type="submission" date="2016-10" db="EMBL/GenBank/DDBJ databases">
        <authorList>
            <person name="de Groot N.N."/>
        </authorList>
    </citation>
    <scope>NUCLEOTIDE SEQUENCE [LARGE SCALE GENOMIC DNA]</scope>
    <source>
        <strain evidence="3 4">CPCC 100156</strain>
    </source>
</reference>
<proteinExistence type="predicted"/>